<dbReference type="Proteomes" id="UP000325081">
    <property type="component" value="Unassembled WGS sequence"/>
</dbReference>
<dbReference type="EMBL" id="BKCP01007404">
    <property type="protein sequence ID" value="GER46079.1"/>
    <property type="molecule type" value="Genomic_DNA"/>
</dbReference>
<protein>
    <submittedName>
        <fullName evidence="2">Transposon protein</fullName>
    </submittedName>
</protein>
<proteinExistence type="predicted"/>
<dbReference type="AlphaFoldDB" id="A0A5A7QLG2"/>
<comment type="caution">
    <text evidence="2">The sequence shown here is derived from an EMBL/GenBank/DDBJ whole genome shotgun (WGS) entry which is preliminary data.</text>
</comment>
<keyword evidence="3" id="KW-1185">Reference proteome</keyword>
<evidence type="ECO:0000256" key="1">
    <source>
        <dbReference type="SAM" id="MobiDB-lite"/>
    </source>
</evidence>
<sequence>MVAKTWRKIIRSLSQNGLKNVEDILIYTYLSIIIELTFGKEMLHINEDFPHLAYGPDKRVTHYEAFIVNGLCCHTRKHEIIRTQNFGVVVKVEDQFEFLDYYSVLTEIIQVDFLGNHQVVVFKQWHRTDIPSTAVETNMGAPSVDNSSTFIDEDDNEVEN</sequence>
<dbReference type="PANTHER" id="PTHR48258:SF15">
    <property type="entry name" value="OS02G0543900 PROTEIN"/>
    <property type="match status" value="1"/>
</dbReference>
<feature type="region of interest" description="Disordered" evidence="1">
    <location>
        <begin position="136"/>
        <end position="160"/>
    </location>
</feature>
<reference evidence="3" key="1">
    <citation type="journal article" date="2019" name="Curr. Biol.">
        <title>Genome Sequence of Striga asiatica Provides Insight into the Evolution of Plant Parasitism.</title>
        <authorList>
            <person name="Yoshida S."/>
            <person name="Kim S."/>
            <person name="Wafula E.K."/>
            <person name="Tanskanen J."/>
            <person name="Kim Y.M."/>
            <person name="Honaas L."/>
            <person name="Yang Z."/>
            <person name="Spallek T."/>
            <person name="Conn C.E."/>
            <person name="Ichihashi Y."/>
            <person name="Cheong K."/>
            <person name="Cui S."/>
            <person name="Der J.P."/>
            <person name="Gundlach H."/>
            <person name="Jiao Y."/>
            <person name="Hori C."/>
            <person name="Ishida J.K."/>
            <person name="Kasahara H."/>
            <person name="Kiba T."/>
            <person name="Kim M.S."/>
            <person name="Koo N."/>
            <person name="Laohavisit A."/>
            <person name="Lee Y.H."/>
            <person name="Lumba S."/>
            <person name="McCourt P."/>
            <person name="Mortimer J.C."/>
            <person name="Mutuku J.M."/>
            <person name="Nomura T."/>
            <person name="Sasaki-Sekimoto Y."/>
            <person name="Seto Y."/>
            <person name="Wang Y."/>
            <person name="Wakatake T."/>
            <person name="Sakakibara H."/>
            <person name="Demura T."/>
            <person name="Yamaguchi S."/>
            <person name="Yoneyama K."/>
            <person name="Manabe R.I."/>
            <person name="Nelson D.C."/>
            <person name="Schulman A.H."/>
            <person name="Timko M.P."/>
            <person name="dePamphilis C.W."/>
            <person name="Choi D."/>
            <person name="Shirasu K."/>
        </authorList>
    </citation>
    <scope>NUCLEOTIDE SEQUENCE [LARGE SCALE GENOMIC DNA]</scope>
    <source>
        <strain evidence="3">cv. UVA1</strain>
    </source>
</reference>
<accession>A0A5A7QLG2</accession>
<organism evidence="2 3">
    <name type="scientific">Striga asiatica</name>
    <name type="common">Asiatic witchweed</name>
    <name type="synonym">Buchnera asiatica</name>
    <dbReference type="NCBI Taxonomy" id="4170"/>
    <lineage>
        <taxon>Eukaryota</taxon>
        <taxon>Viridiplantae</taxon>
        <taxon>Streptophyta</taxon>
        <taxon>Embryophyta</taxon>
        <taxon>Tracheophyta</taxon>
        <taxon>Spermatophyta</taxon>
        <taxon>Magnoliopsida</taxon>
        <taxon>eudicotyledons</taxon>
        <taxon>Gunneridae</taxon>
        <taxon>Pentapetalae</taxon>
        <taxon>asterids</taxon>
        <taxon>lamiids</taxon>
        <taxon>Lamiales</taxon>
        <taxon>Orobanchaceae</taxon>
        <taxon>Buchnereae</taxon>
        <taxon>Striga</taxon>
    </lineage>
</organism>
<evidence type="ECO:0000313" key="2">
    <source>
        <dbReference type="EMBL" id="GER46079.1"/>
    </source>
</evidence>
<feature type="compositionally biased region" description="Acidic residues" evidence="1">
    <location>
        <begin position="151"/>
        <end position="160"/>
    </location>
</feature>
<dbReference type="OrthoDB" id="1878503at2759"/>
<name>A0A5A7QLG2_STRAF</name>
<gene>
    <name evidence="2" type="ORF">STAS_23082</name>
</gene>
<evidence type="ECO:0000313" key="3">
    <source>
        <dbReference type="Proteomes" id="UP000325081"/>
    </source>
</evidence>
<dbReference type="PANTHER" id="PTHR48258">
    <property type="entry name" value="DUF4218 DOMAIN-CONTAINING PROTEIN-RELATED"/>
    <property type="match status" value="1"/>
</dbReference>
<feature type="non-terminal residue" evidence="2">
    <location>
        <position position="160"/>
    </location>
</feature>